<sequence>MVGSCTLKNLILWPPAEYDSIEKLSEIGGLAATAWAGVLGMANCNLCFWPPFIFLRLHCTTFSSCTSRHLPVSVFARSFDVPGGTGIRRTTLVAATFDGYADSKSTVSSNLPSGGINLIILCSSKSLRLTHWWNVQSPDLNSWYASFWFSWTRPSRHVGIPEMRQSIKMRPSTNERSTKPFAVVSRLKSSTRSIWTMFFLYLSACGRQGCDAAATSSGALMICGSLPADLRLMEPAFASRPLAVLFLNLPVSAVCEDKYGRKVDRSKLETCPDSMDSSSTS</sequence>
<name>A0A9P8TE78_9ASCO</name>
<dbReference type="Proteomes" id="UP000788993">
    <property type="component" value="Unassembled WGS sequence"/>
</dbReference>
<organism evidence="1 2">
    <name type="scientific">Ogataea polymorpha</name>
    <dbReference type="NCBI Taxonomy" id="460523"/>
    <lineage>
        <taxon>Eukaryota</taxon>
        <taxon>Fungi</taxon>
        <taxon>Dikarya</taxon>
        <taxon>Ascomycota</taxon>
        <taxon>Saccharomycotina</taxon>
        <taxon>Pichiomycetes</taxon>
        <taxon>Pichiales</taxon>
        <taxon>Pichiaceae</taxon>
        <taxon>Ogataea</taxon>
    </lineage>
</organism>
<protein>
    <submittedName>
        <fullName evidence="1">Uncharacterized protein</fullName>
    </submittedName>
</protein>
<reference evidence="1" key="1">
    <citation type="journal article" date="2021" name="Open Biol.">
        <title>Shared evolutionary footprints suggest mitochondrial oxidative damage underlies multiple complex I losses in fungi.</title>
        <authorList>
            <person name="Schikora-Tamarit M.A."/>
            <person name="Marcet-Houben M."/>
            <person name="Nosek J."/>
            <person name="Gabaldon T."/>
        </authorList>
    </citation>
    <scope>NUCLEOTIDE SEQUENCE</scope>
    <source>
        <strain evidence="1">NCAIM Y.01608</strain>
    </source>
</reference>
<dbReference type="AlphaFoldDB" id="A0A9P8TE78"/>
<evidence type="ECO:0000313" key="1">
    <source>
        <dbReference type="EMBL" id="KAH3675350.1"/>
    </source>
</evidence>
<accession>A0A9P8TE78</accession>
<comment type="caution">
    <text evidence="1">The sequence shown here is derived from an EMBL/GenBank/DDBJ whole genome shotgun (WGS) entry which is preliminary data.</text>
</comment>
<reference evidence="1" key="2">
    <citation type="submission" date="2021-01" db="EMBL/GenBank/DDBJ databases">
        <authorList>
            <person name="Schikora-Tamarit M.A."/>
        </authorList>
    </citation>
    <scope>NUCLEOTIDE SEQUENCE</scope>
    <source>
        <strain evidence="1">NCAIM Y.01608</strain>
    </source>
</reference>
<proteinExistence type="predicted"/>
<evidence type="ECO:0000313" key="2">
    <source>
        <dbReference type="Proteomes" id="UP000788993"/>
    </source>
</evidence>
<gene>
    <name evidence="1" type="ORF">OGATHE_001690</name>
</gene>
<keyword evidence="2" id="KW-1185">Reference proteome</keyword>
<dbReference type="EMBL" id="JAEUBD010000382">
    <property type="protein sequence ID" value="KAH3675350.1"/>
    <property type="molecule type" value="Genomic_DNA"/>
</dbReference>